<keyword evidence="3" id="KW-1185">Reference proteome</keyword>
<dbReference type="GeneID" id="17288098"/>
<organism evidence="1">
    <name type="scientific">Guillardia theta (strain CCMP2712)</name>
    <name type="common">Cryptophyte</name>
    <dbReference type="NCBI Taxonomy" id="905079"/>
    <lineage>
        <taxon>Eukaryota</taxon>
        <taxon>Cryptophyceae</taxon>
        <taxon>Pyrenomonadales</taxon>
        <taxon>Geminigeraceae</taxon>
        <taxon>Guillardia</taxon>
    </lineage>
</organism>
<gene>
    <name evidence="1" type="ORF">GUITHDRAFT_166895</name>
</gene>
<reference evidence="2" key="3">
    <citation type="submission" date="2015-06" db="UniProtKB">
        <authorList>
            <consortium name="EnsemblProtists"/>
        </authorList>
    </citation>
    <scope>IDENTIFICATION</scope>
</reference>
<dbReference type="HOGENOM" id="CLU_1104504_0_0_1"/>
<reference evidence="1 3" key="1">
    <citation type="journal article" date="2012" name="Nature">
        <title>Algal genomes reveal evolutionary mosaicism and the fate of nucleomorphs.</title>
        <authorList>
            <consortium name="DOE Joint Genome Institute"/>
            <person name="Curtis B.A."/>
            <person name="Tanifuji G."/>
            <person name="Burki F."/>
            <person name="Gruber A."/>
            <person name="Irimia M."/>
            <person name="Maruyama S."/>
            <person name="Arias M.C."/>
            <person name="Ball S.G."/>
            <person name="Gile G.H."/>
            <person name="Hirakawa Y."/>
            <person name="Hopkins J.F."/>
            <person name="Kuo A."/>
            <person name="Rensing S.A."/>
            <person name="Schmutz J."/>
            <person name="Symeonidi A."/>
            <person name="Elias M."/>
            <person name="Eveleigh R.J."/>
            <person name="Herman E.K."/>
            <person name="Klute M.J."/>
            <person name="Nakayama T."/>
            <person name="Obornik M."/>
            <person name="Reyes-Prieto A."/>
            <person name="Armbrust E.V."/>
            <person name="Aves S.J."/>
            <person name="Beiko R.G."/>
            <person name="Coutinho P."/>
            <person name="Dacks J.B."/>
            <person name="Durnford D.G."/>
            <person name="Fast N.M."/>
            <person name="Green B.R."/>
            <person name="Grisdale C.J."/>
            <person name="Hempel F."/>
            <person name="Henrissat B."/>
            <person name="Hoppner M.P."/>
            <person name="Ishida K."/>
            <person name="Kim E."/>
            <person name="Koreny L."/>
            <person name="Kroth P.G."/>
            <person name="Liu Y."/>
            <person name="Malik S.B."/>
            <person name="Maier U.G."/>
            <person name="McRose D."/>
            <person name="Mock T."/>
            <person name="Neilson J.A."/>
            <person name="Onodera N.T."/>
            <person name="Poole A.M."/>
            <person name="Pritham E.J."/>
            <person name="Richards T.A."/>
            <person name="Rocap G."/>
            <person name="Roy S.W."/>
            <person name="Sarai C."/>
            <person name="Schaack S."/>
            <person name="Shirato S."/>
            <person name="Slamovits C.H."/>
            <person name="Spencer D.F."/>
            <person name="Suzuki S."/>
            <person name="Worden A.Z."/>
            <person name="Zauner S."/>
            <person name="Barry K."/>
            <person name="Bell C."/>
            <person name="Bharti A.K."/>
            <person name="Crow J.A."/>
            <person name="Grimwood J."/>
            <person name="Kramer R."/>
            <person name="Lindquist E."/>
            <person name="Lucas S."/>
            <person name="Salamov A."/>
            <person name="McFadden G.I."/>
            <person name="Lane C.E."/>
            <person name="Keeling P.J."/>
            <person name="Gray M.W."/>
            <person name="Grigoriev I.V."/>
            <person name="Archibald J.M."/>
        </authorList>
    </citation>
    <scope>NUCLEOTIDE SEQUENCE</scope>
    <source>
        <strain evidence="1 3">CCMP2712</strain>
    </source>
</reference>
<proteinExistence type="predicted"/>
<evidence type="ECO:0000313" key="3">
    <source>
        <dbReference type="Proteomes" id="UP000011087"/>
    </source>
</evidence>
<dbReference type="RefSeq" id="XP_005818358.1">
    <property type="nucleotide sequence ID" value="XM_005818301.1"/>
</dbReference>
<dbReference type="AlphaFoldDB" id="L1I539"/>
<dbReference type="EnsemblProtists" id="EKX31378">
    <property type="protein sequence ID" value="EKX31378"/>
    <property type="gene ID" value="GUITHDRAFT_166895"/>
</dbReference>
<sequence>MISERAPGWEERRYDLKGGTEILVDAMAGSWKIKWTQDNKRREAVIVLKQDGTCAPPRESDECDEEAKQGSNMLFGEWKLKGEDINIFITRHAGDACDWARRKVGVTVFGRSAQVRLLDDRVQRIHSKRQRPSVRQASISMVKESLGCCCALILTSPTDPVWLGKFRLEQLLGKASVGMGPGEAPKVESRASQGFALGGRSDQKVLKRFCGPWEANINMDSTRISCTFGEQGGGCGRMCWKMHCGECPESLT</sequence>
<dbReference type="Proteomes" id="UP000011087">
    <property type="component" value="Unassembled WGS sequence"/>
</dbReference>
<dbReference type="PaxDb" id="55529-EKX31378"/>
<name>L1I539_GUITC</name>
<reference evidence="3" key="2">
    <citation type="submission" date="2012-11" db="EMBL/GenBank/DDBJ databases">
        <authorList>
            <person name="Kuo A."/>
            <person name="Curtis B.A."/>
            <person name="Tanifuji G."/>
            <person name="Burki F."/>
            <person name="Gruber A."/>
            <person name="Irimia M."/>
            <person name="Maruyama S."/>
            <person name="Arias M.C."/>
            <person name="Ball S.G."/>
            <person name="Gile G.H."/>
            <person name="Hirakawa Y."/>
            <person name="Hopkins J.F."/>
            <person name="Rensing S.A."/>
            <person name="Schmutz J."/>
            <person name="Symeonidi A."/>
            <person name="Elias M."/>
            <person name="Eveleigh R.J."/>
            <person name="Herman E.K."/>
            <person name="Klute M.J."/>
            <person name="Nakayama T."/>
            <person name="Obornik M."/>
            <person name="Reyes-Prieto A."/>
            <person name="Armbrust E.V."/>
            <person name="Aves S.J."/>
            <person name="Beiko R.G."/>
            <person name="Coutinho P."/>
            <person name="Dacks J.B."/>
            <person name="Durnford D.G."/>
            <person name="Fast N.M."/>
            <person name="Green B.R."/>
            <person name="Grisdale C."/>
            <person name="Hempe F."/>
            <person name="Henrissat B."/>
            <person name="Hoppner M.P."/>
            <person name="Ishida K.-I."/>
            <person name="Kim E."/>
            <person name="Koreny L."/>
            <person name="Kroth P.G."/>
            <person name="Liu Y."/>
            <person name="Malik S.-B."/>
            <person name="Maier U.G."/>
            <person name="McRose D."/>
            <person name="Mock T."/>
            <person name="Neilson J.A."/>
            <person name="Onodera N.T."/>
            <person name="Poole A.M."/>
            <person name="Pritham E.J."/>
            <person name="Richards T.A."/>
            <person name="Rocap G."/>
            <person name="Roy S.W."/>
            <person name="Sarai C."/>
            <person name="Schaack S."/>
            <person name="Shirato S."/>
            <person name="Slamovits C.H."/>
            <person name="Spencer D.F."/>
            <person name="Suzuki S."/>
            <person name="Worden A.Z."/>
            <person name="Zauner S."/>
            <person name="Barry K."/>
            <person name="Bell C."/>
            <person name="Bharti A.K."/>
            <person name="Crow J.A."/>
            <person name="Grimwood J."/>
            <person name="Kramer R."/>
            <person name="Lindquist E."/>
            <person name="Lucas S."/>
            <person name="Salamov A."/>
            <person name="McFadden G.I."/>
            <person name="Lane C.E."/>
            <person name="Keeling P.J."/>
            <person name="Gray M.W."/>
            <person name="Grigoriev I.V."/>
            <person name="Archibald J.M."/>
        </authorList>
    </citation>
    <scope>NUCLEOTIDE SEQUENCE</scope>
    <source>
        <strain evidence="3">CCMP2712</strain>
    </source>
</reference>
<evidence type="ECO:0000313" key="1">
    <source>
        <dbReference type="EMBL" id="EKX31378.1"/>
    </source>
</evidence>
<dbReference type="EMBL" id="JH993291">
    <property type="protein sequence ID" value="EKX31378.1"/>
    <property type="molecule type" value="Genomic_DNA"/>
</dbReference>
<protein>
    <submittedName>
        <fullName evidence="1 2">Uncharacterized protein</fullName>
    </submittedName>
</protein>
<dbReference type="KEGG" id="gtt:GUITHDRAFT_166895"/>
<accession>L1I539</accession>
<evidence type="ECO:0000313" key="2">
    <source>
        <dbReference type="EnsemblProtists" id="EKX31378"/>
    </source>
</evidence>